<protein>
    <recommendedName>
        <fullName evidence="10">MARVEL domain-containing protein</fullName>
    </recommendedName>
</protein>
<dbReference type="PANTHER" id="PTHR17068">
    <property type="entry name" value="MYELOID-ASSOCIATED DIFFERENTIATION MARKER MYADM FAMILY MEMBER"/>
    <property type="match status" value="1"/>
</dbReference>
<evidence type="ECO:0000256" key="9">
    <source>
        <dbReference type="SAM" id="Phobius"/>
    </source>
</evidence>
<evidence type="ECO:0000256" key="3">
    <source>
        <dbReference type="ARBA" id="ARBA00022737"/>
    </source>
</evidence>
<feature type="region of interest" description="Disordered" evidence="8">
    <location>
        <begin position="297"/>
        <end position="317"/>
    </location>
</feature>
<evidence type="ECO:0000313" key="11">
    <source>
        <dbReference type="Ensembl" id="ENSCWAP00000010132.1"/>
    </source>
</evidence>
<dbReference type="GO" id="GO:0005886">
    <property type="term" value="C:plasma membrane"/>
    <property type="evidence" value="ECO:0007669"/>
    <property type="project" value="TreeGrafter"/>
</dbReference>
<feature type="transmembrane region" description="Helical" evidence="9">
    <location>
        <begin position="107"/>
        <end position="129"/>
    </location>
</feature>
<evidence type="ECO:0000259" key="10">
    <source>
        <dbReference type="PROSITE" id="PS51225"/>
    </source>
</evidence>
<reference evidence="11" key="2">
    <citation type="submission" date="2025-09" db="UniProtKB">
        <authorList>
            <consortium name="Ensembl"/>
        </authorList>
    </citation>
    <scope>IDENTIFICATION</scope>
</reference>
<dbReference type="InterPro" id="IPR047123">
    <property type="entry name" value="MYADM-like"/>
</dbReference>
<evidence type="ECO:0000256" key="4">
    <source>
        <dbReference type="ARBA" id="ARBA00022989"/>
    </source>
</evidence>
<dbReference type="Ensembl" id="ENSCWAT00000011013.1">
    <property type="protein sequence ID" value="ENSCWAP00000010132.1"/>
    <property type="gene ID" value="ENSCWAG00000007877.1"/>
</dbReference>
<dbReference type="PANTHER" id="PTHR17068:SF3">
    <property type="entry name" value="MYELOID-ASSOCIATED DIFFERENTIATION MARKER"/>
    <property type="match status" value="1"/>
</dbReference>
<evidence type="ECO:0000256" key="2">
    <source>
        <dbReference type="ARBA" id="ARBA00022692"/>
    </source>
</evidence>
<feature type="domain" description="MARVEL" evidence="10">
    <location>
        <begin position="140"/>
        <end position="291"/>
    </location>
</feature>
<keyword evidence="3" id="KW-0677">Repeat</keyword>
<keyword evidence="2 7" id="KW-0812">Transmembrane</keyword>
<keyword evidence="12" id="KW-1185">Reference proteome</keyword>
<sequence>MNCPKLSPSKATESEHPWAEGPENLCSAVSLVPQPWAHPSFPRESSVRTGLLQCVVGLVLVTGSSWSTMRSTITHACYAALLCLSTAITYSITYVQFLPSGPYRDRAITATAFSCIACVSYAMEVGLTWDLYRLNNVTSYVLTVPGLLKVLETFLACVIFAFISNTALYKEQPALGWCVAVFTICFLQAAVVLMLNLGDCEYRLPIPFPVLQLGLTLLSVLLYTSAVVLWPLYQFDEKLGGQPQRSWDSSCKDELSYYMCAWDQRLAVTVLTAINLLIYVGDLVYWSCLVSVGTEDHQRAPDPIVSPEVSLQSSDVP</sequence>
<dbReference type="GO" id="GO:0005911">
    <property type="term" value="C:cell-cell junction"/>
    <property type="evidence" value="ECO:0007669"/>
    <property type="project" value="TreeGrafter"/>
</dbReference>
<dbReference type="PROSITE" id="PS51225">
    <property type="entry name" value="MARVEL"/>
    <property type="match status" value="1"/>
</dbReference>
<dbReference type="Proteomes" id="UP000694540">
    <property type="component" value="Unplaced"/>
</dbReference>
<evidence type="ECO:0000256" key="1">
    <source>
        <dbReference type="ARBA" id="ARBA00004141"/>
    </source>
</evidence>
<evidence type="ECO:0000256" key="8">
    <source>
        <dbReference type="SAM" id="MobiDB-lite"/>
    </source>
</evidence>
<dbReference type="AlphaFoldDB" id="A0A8C3YGA6"/>
<keyword evidence="5 7" id="KW-0472">Membrane</keyword>
<dbReference type="InterPro" id="IPR008253">
    <property type="entry name" value="Marvel"/>
</dbReference>
<dbReference type="Pfam" id="PF01284">
    <property type="entry name" value="MARVEL"/>
    <property type="match status" value="1"/>
</dbReference>
<evidence type="ECO:0000313" key="12">
    <source>
        <dbReference type="Proteomes" id="UP000694540"/>
    </source>
</evidence>
<evidence type="ECO:0000256" key="7">
    <source>
        <dbReference type="PROSITE-ProRule" id="PRU00581"/>
    </source>
</evidence>
<evidence type="ECO:0000256" key="6">
    <source>
        <dbReference type="ARBA" id="ARBA00034721"/>
    </source>
</evidence>
<accession>A0A8C3YGA6</accession>
<feature type="transmembrane region" description="Helical" evidence="9">
    <location>
        <begin position="73"/>
        <end position="95"/>
    </location>
</feature>
<dbReference type="GeneTree" id="ENSGT00950000182933"/>
<reference evidence="11" key="1">
    <citation type="submission" date="2025-08" db="UniProtKB">
        <authorList>
            <consortium name="Ensembl"/>
        </authorList>
    </citation>
    <scope>IDENTIFICATION</scope>
</reference>
<feature type="transmembrane region" description="Helical" evidence="9">
    <location>
        <begin position="175"/>
        <end position="198"/>
    </location>
</feature>
<proteinExistence type="inferred from homology"/>
<keyword evidence="4 9" id="KW-1133">Transmembrane helix</keyword>
<name>A0A8C3YGA6_9CETA</name>
<comment type="subcellular location">
    <subcellularLocation>
        <location evidence="1">Membrane</location>
        <topology evidence="1">Multi-pass membrane protein</topology>
    </subcellularLocation>
</comment>
<evidence type="ECO:0000256" key="5">
    <source>
        <dbReference type="ARBA" id="ARBA00023136"/>
    </source>
</evidence>
<comment type="similarity">
    <text evidence="6">Belongs to the MAL family.</text>
</comment>
<feature type="transmembrane region" description="Helical" evidence="9">
    <location>
        <begin position="266"/>
        <end position="286"/>
    </location>
</feature>
<feature type="transmembrane region" description="Helical" evidence="9">
    <location>
        <begin position="141"/>
        <end position="163"/>
    </location>
</feature>
<feature type="transmembrane region" description="Helical" evidence="9">
    <location>
        <begin position="210"/>
        <end position="233"/>
    </location>
</feature>
<organism evidence="11 12">
    <name type="scientific">Catagonus wagneri</name>
    <name type="common">Chacoan peccary</name>
    <dbReference type="NCBI Taxonomy" id="51154"/>
    <lineage>
        <taxon>Eukaryota</taxon>
        <taxon>Metazoa</taxon>
        <taxon>Chordata</taxon>
        <taxon>Craniata</taxon>
        <taxon>Vertebrata</taxon>
        <taxon>Euteleostomi</taxon>
        <taxon>Mammalia</taxon>
        <taxon>Eutheria</taxon>
        <taxon>Laurasiatheria</taxon>
        <taxon>Artiodactyla</taxon>
        <taxon>Suina</taxon>
        <taxon>Tayassuidae</taxon>
        <taxon>Catagonus</taxon>
    </lineage>
</organism>